<dbReference type="EMBL" id="JAJUOS010000021">
    <property type="protein sequence ID" value="MCE5975212.1"/>
    <property type="molecule type" value="Genomic_DNA"/>
</dbReference>
<dbReference type="RefSeq" id="WP_233678128.1">
    <property type="nucleotide sequence ID" value="NZ_JAJUOS010000021.1"/>
</dbReference>
<evidence type="ECO:0008006" key="4">
    <source>
        <dbReference type="Google" id="ProtNLM"/>
    </source>
</evidence>
<evidence type="ECO:0000313" key="3">
    <source>
        <dbReference type="Proteomes" id="UP001521181"/>
    </source>
</evidence>
<dbReference type="Proteomes" id="UP001521181">
    <property type="component" value="Unassembled WGS sequence"/>
</dbReference>
<evidence type="ECO:0000313" key="2">
    <source>
        <dbReference type="EMBL" id="MCE5975212.1"/>
    </source>
</evidence>
<protein>
    <recommendedName>
        <fullName evidence="4">SDR family NAD(P)-dependent oxidoreductase</fullName>
    </recommendedName>
</protein>
<evidence type="ECO:0000256" key="1">
    <source>
        <dbReference type="SAM" id="MobiDB-lite"/>
    </source>
</evidence>
<dbReference type="Gene3D" id="3.40.50.720">
    <property type="entry name" value="NAD(P)-binding Rossmann-like Domain"/>
    <property type="match status" value="1"/>
</dbReference>
<name>A0ABS8Z2K6_9RHOB</name>
<sequence length="120" mass="13035">MTFTTYALAGRVALISGGGSEIGFGIAKAFARAGIMSLMRTLRDEWGRDGILRDTIAPGEIGDTAGVKRIYEDTGRNRARSSTGVTVPASPTMLSRIVERLPEARVRPTRRNDTQKRIPT</sequence>
<dbReference type="InterPro" id="IPR036291">
    <property type="entry name" value="NAD(P)-bd_dom_sf"/>
</dbReference>
<comment type="caution">
    <text evidence="2">The sequence shown here is derived from an EMBL/GenBank/DDBJ whole genome shotgun (WGS) entry which is preliminary data.</text>
</comment>
<organism evidence="2 3">
    <name type="scientific">Rhodobacter flavimaris</name>
    <dbReference type="NCBI Taxonomy" id="2907145"/>
    <lineage>
        <taxon>Bacteria</taxon>
        <taxon>Pseudomonadati</taxon>
        <taxon>Pseudomonadota</taxon>
        <taxon>Alphaproteobacteria</taxon>
        <taxon>Rhodobacterales</taxon>
        <taxon>Rhodobacter group</taxon>
        <taxon>Rhodobacter</taxon>
    </lineage>
</organism>
<proteinExistence type="predicted"/>
<accession>A0ABS8Z2K6</accession>
<gene>
    <name evidence="2" type="ORF">LZA78_17225</name>
</gene>
<dbReference type="SUPFAM" id="SSF51735">
    <property type="entry name" value="NAD(P)-binding Rossmann-fold domains"/>
    <property type="match status" value="1"/>
</dbReference>
<keyword evidence="3" id="KW-1185">Reference proteome</keyword>
<reference evidence="2 3" key="1">
    <citation type="submission" date="2021-12" db="EMBL/GenBank/DDBJ databases">
        <title>Sinirhodobacter sp. WL0062 is a bacterium isolated from seawater.</title>
        <authorList>
            <person name="Wang L."/>
            <person name="He W."/>
            <person name="Zhang D.-F."/>
        </authorList>
    </citation>
    <scope>NUCLEOTIDE SEQUENCE [LARGE SCALE GENOMIC DNA]</scope>
    <source>
        <strain evidence="2 3">WL0062</strain>
    </source>
</reference>
<feature type="region of interest" description="Disordered" evidence="1">
    <location>
        <begin position="101"/>
        <end position="120"/>
    </location>
</feature>